<name>A0A1G4TYY3_9HYPH</name>
<feature type="domain" description="Alkaline proteinase inhibitor/ Outer membrane lipoprotein Omp19" evidence="2">
    <location>
        <begin position="49"/>
        <end position="145"/>
    </location>
</feature>
<keyword evidence="1" id="KW-0732">Signal</keyword>
<reference evidence="4" key="1">
    <citation type="submission" date="2016-10" db="EMBL/GenBank/DDBJ databases">
        <authorList>
            <person name="Varghese N."/>
            <person name="Submissions S."/>
        </authorList>
    </citation>
    <scope>NUCLEOTIDE SEQUENCE [LARGE SCALE GENOMIC DNA]</scope>
    <source>
        <strain evidence="4">CGMCC 1.1761</strain>
    </source>
</reference>
<dbReference type="GO" id="GO:0004866">
    <property type="term" value="F:endopeptidase inhibitor activity"/>
    <property type="evidence" value="ECO:0007669"/>
    <property type="project" value="InterPro"/>
</dbReference>
<gene>
    <name evidence="3" type="ORF">SAMN05660859_3317</name>
</gene>
<dbReference type="Proteomes" id="UP000198889">
    <property type="component" value="Unassembled WGS sequence"/>
</dbReference>
<evidence type="ECO:0000313" key="3">
    <source>
        <dbReference type="EMBL" id="SCW86623.1"/>
    </source>
</evidence>
<sequence length="258" mass="26960">MRAPSRPDRGAWRRGAALVLSALTLGALTLGALTLMRADRAAAQEAALPSAGALAADYRLTNADGDRVCLIALSDTPLGRARATPERFALTLDRAACASAILFSVDIASWAPGPGHAIRLHGPDGALVAEFTEGVGGTWEALREGDGVYFLVNPRLADPGLHAGDLVGAWDIAETAGKPLCRLELTDTDAGGGTFRARLMPGCPARLVALAPDRWRLDSGSLVLLTARGEGLRFAAQEDGGWEKVPPEEGTPLLLSRP</sequence>
<dbReference type="InterPro" id="IPR016085">
    <property type="entry name" value="Protease_inh_B-barrel_dom"/>
</dbReference>
<dbReference type="AlphaFoldDB" id="A0A1G4TYY3"/>
<evidence type="ECO:0000256" key="1">
    <source>
        <dbReference type="ARBA" id="ARBA00022729"/>
    </source>
</evidence>
<feature type="domain" description="Alkaline proteinase inhibitor/ Outer membrane lipoprotein Omp19" evidence="2">
    <location>
        <begin position="162"/>
        <end position="257"/>
    </location>
</feature>
<dbReference type="Pfam" id="PF02974">
    <property type="entry name" value="Inh"/>
    <property type="match status" value="2"/>
</dbReference>
<dbReference type="STRING" id="177413.SAMN05660859_3317"/>
<proteinExistence type="predicted"/>
<dbReference type="Gene3D" id="2.40.128.10">
    <property type="match status" value="2"/>
</dbReference>
<evidence type="ECO:0000259" key="2">
    <source>
        <dbReference type="Pfam" id="PF02974"/>
    </source>
</evidence>
<organism evidence="3 4">
    <name type="scientific">Ancylobacter rudongensis</name>
    <dbReference type="NCBI Taxonomy" id="177413"/>
    <lineage>
        <taxon>Bacteria</taxon>
        <taxon>Pseudomonadati</taxon>
        <taxon>Pseudomonadota</taxon>
        <taxon>Alphaproteobacteria</taxon>
        <taxon>Hyphomicrobiales</taxon>
        <taxon>Xanthobacteraceae</taxon>
        <taxon>Ancylobacter</taxon>
    </lineage>
</organism>
<keyword evidence="4" id="KW-1185">Reference proteome</keyword>
<dbReference type="InterPro" id="IPR021140">
    <property type="entry name" value="Inh/Omp19"/>
</dbReference>
<evidence type="ECO:0000313" key="4">
    <source>
        <dbReference type="Proteomes" id="UP000198889"/>
    </source>
</evidence>
<protein>
    <submittedName>
        <fullName evidence="3">Protease inhibitor Inh</fullName>
    </submittedName>
</protein>
<accession>A0A1G4TYY3</accession>
<dbReference type="SUPFAM" id="SSF50882">
    <property type="entry name" value="beta-Barrel protease inhibitors"/>
    <property type="match status" value="2"/>
</dbReference>
<dbReference type="EMBL" id="FMTP01000005">
    <property type="protein sequence ID" value="SCW86623.1"/>
    <property type="molecule type" value="Genomic_DNA"/>
</dbReference>